<dbReference type="RefSeq" id="WP_393014520.1">
    <property type="nucleotide sequence ID" value="NZ_JAZAQF010000086.1"/>
</dbReference>
<evidence type="ECO:0000313" key="2">
    <source>
        <dbReference type="Proteomes" id="UP001604335"/>
    </source>
</evidence>
<organism evidence="1 2">
    <name type="scientific">Limnothrix redekei LRLZ20PSL1</name>
    <dbReference type="NCBI Taxonomy" id="3112953"/>
    <lineage>
        <taxon>Bacteria</taxon>
        <taxon>Bacillati</taxon>
        <taxon>Cyanobacteriota</taxon>
        <taxon>Cyanophyceae</taxon>
        <taxon>Pseudanabaenales</taxon>
        <taxon>Pseudanabaenaceae</taxon>
        <taxon>Limnothrix</taxon>
    </lineage>
</organism>
<evidence type="ECO:0000313" key="1">
    <source>
        <dbReference type="EMBL" id="MFG3818906.1"/>
    </source>
</evidence>
<name>A0ABW7CCN3_9CYAN</name>
<reference evidence="2" key="1">
    <citation type="journal article" date="2024" name="Algal Res.">
        <title>Biochemical, toxicological and genomic investigation of a high-biomass producing Limnothrix strain isolated from Italian shallow drinking water reservoir.</title>
        <authorList>
            <person name="Simonazzi M."/>
            <person name="Shishido T.K."/>
            <person name="Delbaje E."/>
            <person name="Wahlsten M."/>
            <person name="Fewer D.P."/>
            <person name="Sivonen K."/>
            <person name="Pezzolesi L."/>
            <person name="Pistocchi R."/>
        </authorList>
    </citation>
    <scope>NUCLEOTIDE SEQUENCE [LARGE SCALE GENOMIC DNA]</scope>
    <source>
        <strain evidence="2">LRLZ20PSL1</strain>
    </source>
</reference>
<dbReference type="EMBL" id="JAZAQF010000086">
    <property type="protein sequence ID" value="MFG3818906.1"/>
    <property type="molecule type" value="Genomic_DNA"/>
</dbReference>
<gene>
    <name evidence="1" type="ORF">VPK24_14775</name>
</gene>
<dbReference type="SUPFAM" id="SSF48452">
    <property type="entry name" value="TPR-like"/>
    <property type="match status" value="1"/>
</dbReference>
<evidence type="ECO:0008006" key="3">
    <source>
        <dbReference type="Google" id="ProtNLM"/>
    </source>
</evidence>
<accession>A0ABW7CCN3</accession>
<protein>
    <recommendedName>
        <fullName evidence="3">Tetratricopeptide repeat protein</fullName>
    </recommendedName>
</protein>
<sequence length="236" mass="26167">MADPASFGVSQVVPQVCLDRFNEAARLAGEGDIASALAQYAAVFADLGNQPSGVVTGPFLALVELRKAYCLMSLRNYAAAQAIFQSLDRGMAGQLETAEIFDFYLAYGNTLGHLSLLEEAIDRFAHAMNVATEYLRDAERFRTVWYWVLYWEKYHGAWEALDEHCADVNGFGLENQDPQLQIMALEFRCYADRALGRLAAARQGAEGILAWKQQTQADPAEIAQWEAFLASLVQPD</sequence>
<keyword evidence="2" id="KW-1185">Reference proteome</keyword>
<proteinExistence type="predicted"/>
<dbReference type="Proteomes" id="UP001604335">
    <property type="component" value="Unassembled WGS sequence"/>
</dbReference>
<dbReference type="InterPro" id="IPR011990">
    <property type="entry name" value="TPR-like_helical_dom_sf"/>
</dbReference>
<comment type="caution">
    <text evidence="1">The sequence shown here is derived from an EMBL/GenBank/DDBJ whole genome shotgun (WGS) entry which is preliminary data.</text>
</comment>